<gene>
    <name evidence="2" type="ORF">GH714_032698</name>
</gene>
<comment type="caution">
    <text evidence="2">The sequence shown here is derived from an EMBL/GenBank/DDBJ whole genome shotgun (WGS) entry which is preliminary data.</text>
</comment>
<dbReference type="AlphaFoldDB" id="A0A6A6LPV0"/>
<protein>
    <submittedName>
        <fullName evidence="2">Uncharacterized protein</fullName>
    </submittedName>
</protein>
<proteinExistence type="predicted"/>
<name>A0A6A6LPV0_HEVBR</name>
<keyword evidence="3" id="KW-1185">Reference proteome</keyword>
<dbReference type="Proteomes" id="UP000467840">
    <property type="component" value="Chromosome 4"/>
</dbReference>
<feature type="compositionally biased region" description="Basic and acidic residues" evidence="1">
    <location>
        <begin position="73"/>
        <end position="115"/>
    </location>
</feature>
<feature type="region of interest" description="Disordered" evidence="1">
    <location>
        <begin position="52"/>
        <end position="115"/>
    </location>
</feature>
<accession>A0A6A6LPV0</accession>
<sequence length="115" mass="13235">MNYEFKLKTDIPTFSGDLDIEAVIRFISKVACLIHWTVVKMEFDEYDYLEKTVENTEPHTAKETANGGGDAMKPGDKDSSRSSKHKSNEKDDGDDDRHRSKRSKSGDESRDYRQR</sequence>
<evidence type="ECO:0000313" key="2">
    <source>
        <dbReference type="EMBL" id="KAF2302096.1"/>
    </source>
</evidence>
<evidence type="ECO:0000256" key="1">
    <source>
        <dbReference type="SAM" id="MobiDB-lite"/>
    </source>
</evidence>
<dbReference type="EMBL" id="JAAGAX010000010">
    <property type="protein sequence ID" value="KAF2302096.1"/>
    <property type="molecule type" value="Genomic_DNA"/>
</dbReference>
<feature type="compositionally biased region" description="Basic and acidic residues" evidence="1">
    <location>
        <begin position="52"/>
        <end position="62"/>
    </location>
</feature>
<organism evidence="2 3">
    <name type="scientific">Hevea brasiliensis</name>
    <name type="common">Para rubber tree</name>
    <name type="synonym">Siphonia brasiliensis</name>
    <dbReference type="NCBI Taxonomy" id="3981"/>
    <lineage>
        <taxon>Eukaryota</taxon>
        <taxon>Viridiplantae</taxon>
        <taxon>Streptophyta</taxon>
        <taxon>Embryophyta</taxon>
        <taxon>Tracheophyta</taxon>
        <taxon>Spermatophyta</taxon>
        <taxon>Magnoliopsida</taxon>
        <taxon>eudicotyledons</taxon>
        <taxon>Gunneridae</taxon>
        <taxon>Pentapetalae</taxon>
        <taxon>rosids</taxon>
        <taxon>fabids</taxon>
        <taxon>Malpighiales</taxon>
        <taxon>Euphorbiaceae</taxon>
        <taxon>Crotonoideae</taxon>
        <taxon>Micrandreae</taxon>
        <taxon>Hevea</taxon>
    </lineage>
</organism>
<reference evidence="2 3" key="1">
    <citation type="journal article" date="2020" name="Mol. Plant">
        <title>The Chromosome-Based Rubber Tree Genome Provides New Insights into Spurge Genome Evolution and Rubber Biosynthesis.</title>
        <authorList>
            <person name="Liu J."/>
            <person name="Shi C."/>
            <person name="Shi C.C."/>
            <person name="Li W."/>
            <person name="Zhang Q.J."/>
            <person name="Zhang Y."/>
            <person name="Li K."/>
            <person name="Lu H.F."/>
            <person name="Shi C."/>
            <person name="Zhu S.T."/>
            <person name="Xiao Z.Y."/>
            <person name="Nan H."/>
            <person name="Yue Y."/>
            <person name="Zhu X.G."/>
            <person name="Wu Y."/>
            <person name="Hong X.N."/>
            <person name="Fan G.Y."/>
            <person name="Tong Y."/>
            <person name="Zhang D."/>
            <person name="Mao C.L."/>
            <person name="Liu Y.L."/>
            <person name="Hao S.J."/>
            <person name="Liu W.Q."/>
            <person name="Lv M.Q."/>
            <person name="Zhang H.B."/>
            <person name="Liu Y."/>
            <person name="Hu-Tang G.R."/>
            <person name="Wang J.P."/>
            <person name="Wang J.H."/>
            <person name="Sun Y.H."/>
            <person name="Ni S.B."/>
            <person name="Chen W.B."/>
            <person name="Zhang X.C."/>
            <person name="Jiao Y.N."/>
            <person name="Eichler E.E."/>
            <person name="Li G.H."/>
            <person name="Liu X."/>
            <person name="Gao L.Z."/>
        </authorList>
    </citation>
    <scope>NUCLEOTIDE SEQUENCE [LARGE SCALE GENOMIC DNA]</scope>
    <source>
        <strain evidence="3">cv. GT1</strain>
        <tissue evidence="2">Leaf</tissue>
    </source>
</reference>
<evidence type="ECO:0000313" key="3">
    <source>
        <dbReference type="Proteomes" id="UP000467840"/>
    </source>
</evidence>